<evidence type="ECO:0000313" key="1">
    <source>
        <dbReference type="EMBL" id="QJA93489.1"/>
    </source>
</evidence>
<name>A0A6M3LGK9_9ZZZZ</name>
<proteinExistence type="predicted"/>
<reference evidence="1" key="1">
    <citation type="submission" date="2020-03" db="EMBL/GenBank/DDBJ databases">
        <title>The deep terrestrial virosphere.</title>
        <authorList>
            <person name="Holmfeldt K."/>
            <person name="Nilsson E."/>
            <person name="Simone D."/>
            <person name="Lopez-Fernandez M."/>
            <person name="Wu X."/>
            <person name="de Brujin I."/>
            <person name="Lundin D."/>
            <person name="Andersson A."/>
            <person name="Bertilsson S."/>
            <person name="Dopson M."/>
        </authorList>
    </citation>
    <scope>NUCLEOTIDE SEQUENCE</scope>
    <source>
        <strain evidence="1">MM415B04213</strain>
    </source>
</reference>
<accession>A0A6M3LGK9</accession>
<dbReference type="EMBL" id="MT143153">
    <property type="protein sequence ID" value="QJA93489.1"/>
    <property type="molecule type" value="Genomic_DNA"/>
</dbReference>
<dbReference type="AlphaFoldDB" id="A0A6M3LGK9"/>
<organism evidence="1">
    <name type="scientific">viral metagenome</name>
    <dbReference type="NCBI Taxonomy" id="1070528"/>
    <lineage>
        <taxon>unclassified sequences</taxon>
        <taxon>metagenomes</taxon>
        <taxon>organismal metagenomes</taxon>
    </lineage>
</organism>
<protein>
    <submittedName>
        <fullName evidence="1">Uncharacterized protein</fullName>
    </submittedName>
</protein>
<sequence>MTQNERSSALSAGRKHLMAAISVLGPVIPYKEVDKLFGVARMISCALLNETYPHTWYFDDDGDVRDEGAVGGLDLILEHGVGEWDGEDGK</sequence>
<gene>
    <name evidence="1" type="ORF">MM415B04213_0003</name>
</gene>